<keyword evidence="3" id="KW-1185">Reference proteome</keyword>
<evidence type="ECO:0000313" key="2">
    <source>
        <dbReference type="EMBL" id="MBO2461669.1"/>
    </source>
</evidence>
<accession>A0ABS3RY26</accession>
<gene>
    <name evidence="2" type="ORF">J4709_29280</name>
</gene>
<sequence>MSASTAGLPAPDTPPVHEPVRAAVHAPVHEPAHTPACTLAAVADDGAVHAARCTGPAAPPGGHDLTDPANAYRLPGGGLVCIPCTDAGDAAYAARRARRAAARAHGGLPHAHPHTRPAAPSRARTAALTLVQ</sequence>
<proteinExistence type="predicted"/>
<feature type="compositionally biased region" description="Low complexity" evidence="1">
    <location>
        <begin position="116"/>
        <end position="132"/>
    </location>
</feature>
<evidence type="ECO:0000313" key="3">
    <source>
        <dbReference type="Proteomes" id="UP000680206"/>
    </source>
</evidence>
<comment type="caution">
    <text evidence="2">The sequence shown here is derived from an EMBL/GenBank/DDBJ whole genome shotgun (WGS) entry which is preliminary data.</text>
</comment>
<evidence type="ECO:0000256" key="1">
    <source>
        <dbReference type="SAM" id="MobiDB-lite"/>
    </source>
</evidence>
<protein>
    <submittedName>
        <fullName evidence="2">Uncharacterized protein</fullName>
    </submittedName>
</protein>
<dbReference type="RefSeq" id="WP_208245099.1">
    <property type="nucleotide sequence ID" value="NZ_JAGEPF010000018.1"/>
</dbReference>
<name>A0ABS3RY26_9ACTN</name>
<dbReference type="Proteomes" id="UP000680206">
    <property type="component" value="Unassembled WGS sequence"/>
</dbReference>
<feature type="region of interest" description="Disordered" evidence="1">
    <location>
        <begin position="103"/>
        <end position="132"/>
    </location>
</feature>
<reference evidence="2 3" key="1">
    <citation type="submission" date="2021-03" db="EMBL/GenBank/DDBJ databases">
        <title>Actinomadura violae sp. nov., isolated from lichen in Thailand.</title>
        <authorList>
            <person name="Kanchanasin P."/>
            <person name="Saeng-In P."/>
            <person name="Phongsopitanun W."/>
            <person name="Yuki M."/>
            <person name="Kudo T."/>
            <person name="Ohkuma M."/>
            <person name="Tanasupawat S."/>
        </authorList>
    </citation>
    <scope>NUCLEOTIDE SEQUENCE [LARGE SCALE GENOMIC DNA]</scope>
    <source>
        <strain evidence="2 3">LCR2-06</strain>
    </source>
</reference>
<organism evidence="2 3">
    <name type="scientific">Actinomadura violacea</name>
    <dbReference type="NCBI Taxonomy" id="2819934"/>
    <lineage>
        <taxon>Bacteria</taxon>
        <taxon>Bacillati</taxon>
        <taxon>Actinomycetota</taxon>
        <taxon>Actinomycetes</taxon>
        <taxon>Streptosporangiales</taxon>
        <taxon>Thermomonosporaceae</taxon>
        <taxon>Actinomadura</taxon>
    </lineage>
</organism>
<dbReference type="EMBL" id="JAGEPF010000018">
    <property type="protein sequence ID" value="MBO2461669.1"/>
    <property type="molecule type" value="Genomic_DNA"/>
</dbReference>